<reference evidence="1 2" key="1">
    <citation type="submission" date="2019-03" db="EMBL/GenBank/DDBJ databases">
        <authorList>
            <person name="Kim M.K.M."/>
        </authorList>
    </citation>
    <scope>NUCLEOTIDE SEQUENCE [LARGE SCALE GENOMIC DNA]</scope>
    <source>
        <strain evidence="1 2">17J68-12</strain>
    </source>
</reference>
<name>A0A4R1B4I4_9BACT</name>
<proteinExistence type="predicted"/>
<dbReference type="AlphaFoldDB" id="A0A4R1B4I4"/>
<dbReference type="EMBL" id="SJZI01000048">
    <property type="protein sequence ID" value="TCJ13012.1"/>
    <property type="molecule type" value="Genomic_DNA"/>
</dbReference>
<sequence length="223" mass="24361">MNAKQDAHYDMFEQVEKCLGDNRSTIDSITALRRHANRFNQVVQSIGVASGRRQAIGNSGGAKMSAREVLADNLESAGNVIAAWASETGNERVGSIVKHTHSSFIRMRDSDLKITAGVYQQLVTEHASGLEPYGFTADMKTALDAAAGAFNEMKSATRSGVNDRKMATQQVATLFTTANKLLHEQIDRLVRAQKKNHPEFVAAYEAARIIVDVARRSRPATEA</sequence>
<organism evidence="1 2">
    <name type="scientific">Flaviaesturariibacter flavus</name>
    <dbReference type="NCBI Taxonomy" id="2502780"/>
    <lineage>
        <taxon>Bacteria</taxon>
        <taxon>Pseudomonadati</taxon>
        <taxon>Bacteroidota</taxon>
        <taxon>Chitinophagia</taxon>
        <taxon>Chitinophagales</taxon>
        <taxon>Chitinophagaceae</taxon>
        <taxon>Flaviaestuariibacter</taxon>
    </lineage>
</organism>
<evidence type="ECO:0000313" key="1">
    <source>
        <dbReference type="EMBL" id="TCJ13012.1"/>
    </source>
</evidence>
<keyword evidence="2" id="KW-1185">Reference proteome</keyword>
<dbReference type="RefSeq" id="WP_131450146.1">
    <property type="nucleotide sequence ID" value="NZ_SJZI01000048.1"/>
</dbReference>
<dbReference type="Proteomes" id="UP000295334">
    <property type="component" value="Unassembled WGS sequence"/>
</dbReference>
<evidence type="ECO:0000313" key="2">
    <source>
        <dbReference type="Proteomes" id="UP000295334"/>
    </source>
</evidence>
<dbReference type="OrthoDB" id="1325392at2"/>
<gene>
    <name evidence="1" type="ORF">EPD60_13985</name>
</gene>
<comment type="caution">
    <text evidence="1">The sequence shown here is derived from an EMBL/GenBank/DDBJ whole genome shotgun (WGS) entry which is preliminary data.</text>
</comment>
<protein>
    <submittedName>
        <fullName evidence="1">Uncharacterized protein</fullName>
    </submittedName>
</protein>
<accession>A0A4R1B4I4</accession>